<evidence type="ECO:0000313" key="3">
    <source>
        <dbReference type="Proteomes" id="UP000800235"/>
    </source>
</evidence>
<dbReference type="AlphaFoldDB" id="A0A9P4NL53"/>
<gene>
    <name evidence="2" type="ORF">EJ08DRAFT_594525</name>
</gene>
<dbReference type="Proteomes" id="UP000800235">
    <property type="component" value="Unassembled WGS sequence"/>
</dbReference>
<sequence>MLPSPHEITLRLSDLSIEDPTLSSTGSQAQRVKLILLQPLTDVKMRAACRNPASKFLNMMDGDNRRWKGRPTNDEFLNIQPLNAAWRQAITKATPPSEVILDLTLPKGETGPGGSERVYWSSALPRQGGQAVNFKDVMSLAVTLATNIRMRTTRDLTFSVITDKLDGIRPESVQLLDKQLLAVAKSMRKASGRDKDTAENDNAGPRA</sequence>
<evidence type="ECO:0000256" key="1">
    <source>
        <dbReference type="SAM" id="MobiDB-lite"/>
    </source>
</evidence>
<dbReference type="OrthoDB" id="4473671at2759"/>
<comment type="caution">
    <text evidence="2">The sequence shown here is derived from an EMBL/GenBank/DDBJ whole genome shotgun (WGS) entry which is preliminary data.</text>
</comment>
<dbReference type="EMBL" id="MU007070">
    <property type="protein sequence ID" value="KAF2425359.1"/>
    <property type="molecule type" value="Genomic_DNA"/>
</dbReference>
<name>A0A9P4NL53_9PEZI</name>
<proteinExistence type="predicted"/>
<protein>
    <submittedName>
        <fullName evidence="2">Uncharacterized protein</fullName>
    </submittedName>
</protein>
<reference evidence="2" key="1">
    <citation type="journal article" date="2020" name="Stud. Mycol.">
        <title>101 Dothideomycetes genomes: a test case for predicting lifestyles and emergence of pathogens.</title>
        <authorList>
            <person name="Haridas S."/>
            <person name="Albert R."/>
            <person name="Binder M."/>
            <person name="Bloem J."/>
            <person name="Labutti K."/>
            <person name="Salamov A."/>
            <person name="Andreopoulos B."/>
            <person name="Baker S."/>
            <person name="Barry K."/>
            <person name="Bills G."/>
            <person name="Bluhm B."/>
            <person name="Cannon C."/>
            <person name="Castanera R."/>
            <person name="Culley D."/>
            <person name="Daum C."/>
            <person name="Ezra D."/>
            <person name="Gonzalez J."/>
            <person name="Henrissat B."/>
            <person name="Kuo A."/>
            <person name="Liang C."/>
            <person name="Lipzen A."/>
            <person name="Lutzoni F."/>
            <person name="Magnuson J."/>
            <person name="Mondo S."/>
            <person name="Nolan M."/>
            <person name="Ohm R."/>
            <person name="Pangilinan J."/>
            <person name="Park H.-J."/>
            <person name="Ramirez L."/>
            <person name="Alfaro M."/>
            <person name="Sun H."/>
            <person name="Tritt A."/>
            <person name="Yoshinaga Y."/>
            <person name="Zwiers L.-H."/>
            <person name="Turgeon B."/>
            <person name="Goodwin S."/>
            <person name="Spatafora J."/>
            <person name="Crous P."/>
            <person name="Grigoriev I."/>
        </authorList>
    </citation>
    <scope>NUCLEOTIDE SEQUENCE</scope>
    <source>
        <strain evidence="2">CBS 130266</strain>
    </source>
</reference>
<evidence type="ECO:0000313" key="2">
    <source>
        <dbReference type="EMBL" id="KAF2425359.1"/>
    </source>
</evidence>
<keyword evidence="3" id="KW-1185">Reference proteome</keyword>
<feature type="region of interest" description="Disordered" evidence="1">
    <location>
        <begin position="187"/>
        <end position="207"/>
    </location>
</feature>
<accession>A0A9P4NL53</accession>
<organism evidence="2 3">
    <name type="scientific">Tothia fuscella</name>
    <dbReference type="NCBI Taxonomy" id="1048955"/>
    <lineage>
        <taxon>Eukaryota</taxon>
        <taxon>Fungi</taxon>
        <taxon>Dikarya</taxon>
        <taxon>Ascomycota</taxon>
        <taxon>Pezizomycotina</taxon>
        <taxon>Dothideomycetes</taxon>
        <taxon>Pleosporomycetidae</taxon>
        <taxon>Venturiales</taxon>
        <taxon>Cylindrosympodiaceae</taxon>
        <taxon>Tothia</taxon>
    </lineage>
</organism>